<evidence type="ECO:0000313" key="9">
    <source>
        <dbReference type="Proteomes" id="UP000586827"/>
    </source>
</evidence>
<dbReference type="PANTHER" id="PTHR46566:SF5">
    <property type="entry name" value="1-PHOSPHOFRUCTOKINASE"/>
    <property type="match status" value="1"/>
</dbReference>
<organism evidence="8 9">
    <name type="scientific">Nocardia uniformis</name>
    <dbReference type="NCBI Taxonomy" id="53432"/>
    <lineage>
        <taxon>Bacteria</taxon>
        <taxon>Bacillati</taxon>
        <taxon>Actinomycetota</taxon>
        <taxon>Actinomycetes</taxon>
        <taxon>Mycobacteriales</taxon>
        <taxon>Nocardiaceae</taxon>
        <taxon>Nocardia</taxon>
    </lineage>
</organism>
<reference evidence="8 9" key="1">
    <citation type="submission" date="2020-05" db="EMBL/GenBank/DDBJ databases">
        <title>MicrobeNet Type strains.</title>
        <authorList>
            <person name="Nicholson A.C."/>
        </authorList>
    </citation>
    <scope>NUCLEOTIDE SEQUENCE [LARGE SCALE GENOMIC DNA]</scope>
    <source>
        <strain evidence="8 9">JCM 3224</strain>
    </source>
</reference>
<dbReference type="GO" id="GO:0005829">
    <property type="term" value="C:cytosol"/>
    <property type="evidence" value="ECO:0007669"/>
    <property type="project" value="TreeGrafter"/>
</dbReference>
<dbReference type="InterPro" id="IPR029056">
    <property type="entry name" value="Ribokinase-like"/>
</dbReference>
<dbReference type="RefSeq" id="WP_067528779.1">
    <property type="nucleotide sequence ID" value="NZ_JABELX010000016.1"/>
</dbReference>
<accession>A0A849CGG6</accession>
<evidence type="ECO:0000313" key="8">
    <source>
        <dbReference type="EMBL" id="NNH74819.1"/>
    </source>
</evidence>
<dbReference type="NCBIfam" id="TIGR03168">
    <property type="entry name" value="1-PFK"/>
    <property type="match status" value="1"/>
</dbReference>
<dbReference type="Pfam" id="PF00294">
    <property type="entry name" value="PfkB"/>
    <property type="match status" value="1"/>
</dbReference>
<dbReference type="GO" id="GO:0005524">
    <property type="term" value="F:ATP binding"/>
    <property type="evidence" value="ECO:0007669"/>
    <property type="project" value="UniProtKB-KW"/>
</dbReference>
<evidence type="ECO:0000256" key="6">
    <source>
        <dbReference type="PIRNR" id="PIRNR000535"/>
    </source>
</evidence>
<proteinExistence type="inferred from homology"/>
<evidence type="ECO:0000256" key="4">
    <source>
        <dbReference type="ARBA" id="ARBA00022777"/>
    </source>
</evidence>
<comment type="similarity">
    <text evidence="1">Belongs to the carbohydrate kinase PfkB family.</text>
</comment>
<keyword evidence="4 8" id="KW-0418">Kinase</keyword>
<evidence type="ECO:0000256" key="5">
    <source>
        <dbReference type="ARBA" id="ARBA00022840"/>
    </source>
</evidence>
<dbReference type="InterPro" id="IPR002173">
    <property type="entry name" value="Carboh/pur_kinase_PfkB_CS"/>
</dbReference>
<dbReference type="InterPro" id="IPR011611">
    <property type="entry name" value="PfkB_dom"/>
</dbReference>
<name>A0A849CGG6_9NOCA</name>
<keyword evidence="3" id="KW-0547">Nucleotide-binding</keyword>
<gene>
    <name evidence="8" type="ORF">HLB23_34065</name>
</gene>
<keyword evidence="9" id="KW-1185">Reference proteome</keyword>
<sequence length="316" mass="32170">MILTVTLNPAYDITYGIDRLKPGTVHRVASVRQRVGGKGVNVARVLHSLGVSVLATGLASTEFAVEAEHELPADFVLGLPWVRRTIVIQETGDGHATTGLWEPGATPDASAVDRLSTRVRGLLGRTRGLVISGSLPPHVDSELPALLARMAVGAGIPTICDVSGAALRHAARVPGVVLMPNADELSELTGTAPHSPAEVVAAAQPLLDAGVGAVIATRGADGMVAATGTGSWSAVVSQPITGNTTGAGDAAAAAVITGLAADRMPEVPALLAAAVATSAASVAAPLAGEIDHRLRERLLPTVPVRRVPGPEREEKP</sequence>
<comment type="caution">
    <text evidence="8">The sequence shown here is derived from an EMBL/GenBank/DDBJ whole genome shotgun (WGS) entry which is preliminary data.</text>
</comment>
<dbReference type="GO" id="GO:0008443">
    <property type="term" value="F:phosphofructokinase activity"/>
    <property type="evidence" value="ECO:0007669"/>
    <property type="project" value="TreeGrafter"/>
</dbReference>
<keyword evidence="2 6" id="KW-0808">Transferase</keyword>
<evidence type="ECO:0000259" key="7">
    <source>
        <dbReference type="Pfam" id="PF00294"/>
    </source>
</evidence>
<dbReference type="Gene3D" id="3.40.1190.20">
    <property type="match status" value="1"/>
</dbReference>
<dbReference type="SUPFAM" id="SSF53613">
    <property type="entry name" value="Ribokinase-like"/>
    <property type="match status" value="1"/>
</dbReference>
<feature type="domain" description="Carbohydrate kinase PfkB" evidence="7">
    <location>
        <begin position="7"/>
        <end position="285"/>
    </location>
</feature>
<keyword evidence="5" id="KW-0067">ATP-binding</keyword>
<evidence type="ECO:0000256" key="1">
    <source>
        <dbReference type="ARBA" id="ARBA00010688"/>
    </source>
</evidence>
<dbReference type="InterPro" id="IPR017583">
    <property type="entry name" value="Tagatose/fructose_Pkinase"/>
</dbReference>
<evidence type="ECO:0000256" key="3">
    <source>
        <dbReference type="ARBA" id="ARBA00022741"/>
    </source>
</evidence>
<evidence type="ECO:0000256" key="2">
    <source>
        <dbReference type="ARBA" id="ARBA00022679"/>
    </source>
</evidence>
<dbReference type="PROSITE" id="PS00584">
    <property type="entry name" value="PFKB_KINASES_2"/>
    <property type="match status" value="1"/>
</dbReference>
<dbReference type="PIRSF" id="PIRSF000535">
    <property type="entry name" value="1PFK/6PFK/LacC"/>
    <property type="match status" value="1"/>
</dbReference>
<protein>
    <submittedName>
        <fullName evidence="8">Hexose kinase</fullName>
        <ecNumber evidence="8">2.7.1.-</ecNumber>
    </submittedName>
</protein>
<dbReference type="Proteomes" id="UP000586827">
    <property type="component" value="Unassembled WGS sequence"/>
</dbReference>
<dbReference type="EC" id="2.7.1.-" evidence="8"/>
<dbReference type="AlphaFoldDB" id="A0A849CGG6"/>
<dbReference type="EMBL" id="JABELX010000016">
    <property type="protein sequence ID" value="NNH74819.1"/>
    <property type="molecule type" value="Genomic_DNA"/>
</dbReference>
<dbReference type="PANTHER" id="PTHR46566">
    <property type="entry name" value="1-PHOSPHOFRUCTOKINASE-RELATED"/>
    <property type="match status" value="1"/>
</dbReference>